<proteinExistence type="predicted"/>
<accession>A0A845A163</accession>
<evidence type="ECO:0000313" key="2">
    <source>
        <dbReference type="Proteomes" id="UP000460626"/>
    </source>
</evidence>
<dbReference type="OrthoDB" id="7595200at2"/>
<dbReference type="EMBL" id="WTYH01000001">
    <property type="protein sequence ID" value="MXO94263.1"/>
    <property type="molecule type" value="Genomic_DNA"/>
</dbReference>
<organism evidence="1 2">
    <name type="scientific">Aurantiacibacter arachoides</name>
    <dbReference type="NCBI Taxonomy" id="1850444"/>
    <lineage>
        <taxon>Bacteria</taxon>
        <taxon>Pseudomonadati</taxon>
        <taxon>Pseudomonadota</taxon>
        <taxon>Alphaproteobacteria</taxon>
        <taxon>Sphingomonadales</taxon>
        <taxon>Erythrobacteraceae</taxon>
        <taxon>Aurantiacibacter</taxon>
    </lineage>
</organism>
<comment type="caution">
    <text evidence="1">The sequence shown here is derived from an EMBL/GenBank/DDBJ whole genome shotgun (WGS) entry which is preliminary data.</text>
</comment>
<evidence type="ECO:0000313" key="1">
    <source>
        <dbReference type="EMBL" id="MXO94263.1"/>
    </source>
</evidence>
<sequence>MARTTPRDRPTRPLKGGQVQIEFDEIAALIRAEVKWRREQPDQKVFEKGDSYFKRESYALIRRTISRPGGASVIKAILRHSKIVISQPSYQENQFYWGLRAIDPHFEAMRFKQYLSRFSKQLLYSHRNGVPPIYLIGFLYQSSINWGALTLADCRKRDPSLSLHTKLYKPQT</sequence>
<dbReference type="RefSeq" id="WP_131453501.1">
    <property type="nucleotide sequence ID" value="NZ_BMJK01000002.1"/>
</dbReference>
<keyword evidence="2" id="KW-1185">Reference proteome</keyword>
<dbReference type="AlphaFoldDB" id="A0A845A163"/>
<reference evidence="1 2" key="1">
    <citation type="submission" date="2019-12" db="EMBL/GenBank/DDBJ databases">
        <title>Genomic-based taxomic classification of the family Erythrobacteraceae.</title>
        <authorList>
            <person name="Xu L."/>
        </authorList>
    </citation>
    <scope>NUCLEOTIDE SEQUENCE [LARGE SCALE GENOMIC DNA]</scope>
    <source>
        <strain evidence="1 2">RC4-10-4</strain>
    </source>
</reference>
<dbReference type="Proteomes" id="UP000460626">
    <property type="component" value="Unassembled WGS sequence"/>
</dbReference>
<gene>
    <name evidence="1" type="ORF">GRI62_11720</name>
</gene>
<name>A0A845A163_9SPHN</name>
<protein>
    <submittedName>
        <fullName evidence="1">Uncharacterized protein</fullName>
    </submittedName>
</protein>